<dbReference type="EMBL" id="WVTB01000027">
    <property type="protein sequence ID" value="KAF3807647.1"/>
    <property type="molecule type" value="Genomic_DNA"/>
</dbReference>
<evidence type="ECO:0000313" key="3">
    <source>
        <dbReference type="EMBL" id="KAF3807647.1"/>
    </source>
</evidence>
<dbReference type="InterPro" id="IPR010730">
    <property type="entry name" value="HET"/>
</dbReference>
<protein>
    <recommendedName>
        <fullName evidence="2">Heterokaryon incompatibility domain-containing protein</fullName>
    </recommendedName>
</protein>
<keyword evidence="1" id="KW-0472">Membrane</keyword>
<dbReference type="PANTHER" id="PTHR10622:SF10">
    <property type="entry name" value="HET DOMAIN-CONTAINING PROTEIN"/>
    <property type="match status" value="1"/>
</dbReference>
<keyword evidence="1" id="KW-0812">Transmembrane</keyword>
<comment type="caution">
    <text evidence="3">The sequence shown here is derived from an EMBL/GenBank/DDBJ whole genome shotgun (WGS) entry which is preliminary data.</text>
</comment>
<keyword evidence="4" id="KW-1185">Reference proteome</keyword>
<accession>A0A8H4FMJ6</accession>
<feature type="domain" description="Heterokaryon incompatibility" evidence="2">
    <location>
        <begin position="21"/>
        <end position="105"/>
    </location>
</feature>
<reference evidence="3" key="1">
    <citation type="journal article" date="2020" name="Phytopathology">
        <title>Genome sequence and comparative analysis of Colletotrichum gloeosporioides isolated from Liriodendron leaves.</title>
        <authorList>
            <person name="Fu F.F."/>
            <person name="Hao Z."/>
            <person name="Wang P."/>
            <person name="Lu Y."/>
            <person name="Xue L.J."/>
            <person name="Wei G."/>
            <person name="Tian Y."/>
            <person name="Baishi H."/>
            <person name="Xu H."/>
            <person name="Shi J."/>
            <person name="Cheng T."/>
            <person name="Wang G."/>
            <person name="Yi Y."/>
            <person name="Chen J."/>
        </authorList>
    </citation>
    <scope>NUCLEOTIDE SEQUENCE</scope>
    <source>
        <strain evidence="3">Lc1</strain>
    </source>
</reference>
<keyword evidence="1" id="KW-1133">Transmembrane helix</keyword>
<dbReference type="PANTHER" id="PTHR10622">
    <property type="entry name" value="HET DOMAIN-CONTAINING PROTEIN"/>
    <property type="match status" value="1"/>
</dbReference>
<dbReference type="Proteomes" id="UP000613401">
    <property type="component" value="Unassembled WGS sequence"/>
</dbReference>
<name>A0A8H4FMJ6_COLGL</name>
<dbReference type="Pfam" id="PF06985">
    <property type="entry name" value="HET"/>
    <property type="match status" value="1"/>
</dbReference>
<evidence type="ECO:0000259" key="2">
    <source>
        <dbReference type="Pfam" id="PF06985"/>
    </source>
</evidence>
<proteinExistence type="predicted"/>
<reference evidence="3" key="2">
    <citation type="submission" date="2020-03" db="EMBL/GenBank/DDBJ databases">
        <authorList>
            <person name="Fu F.-F."/>
            <person name="Chen J."/>
        </authorList>
    </citation>
    <scope>NUCLEOTIDE SEQUENCE</scope>
    <source>
        <strain evidence="3">Lc1</strain>
    </source>
</reference>
<dbReference type="GeneID" id="69014525"/>
<dbReference type="AlphaFoldDB" id="A0A8H4FMJ6"/>
<evidence type="ECO:0000313" key="4">
    <source>
        <dbReference type="Proteomes" id="UP000613401"/>
    </source>
</evidence>
<feature type="transmembrane region" description="Helical" evidence="1">
    <location>
        <begin position="668"/>
        <end position="688"/>
    </location>
</feature>
<feature type="transmembrane region" description="Helical" evidence="1">
    <location>
        <begin position="733"/>
        <end position="754"/>
    </location>
</feature>
<dbReference type="RefSeq" id="XP_045266806.1">
    <property type="nucleotide sequence ID" value="XM_045407361.1"/>
</dbReference>
<organism evidence="3 4">
    <name type="scientific">Colletotrichum gloeosporioides</name>
    <name type="common">Anthracnose fungus</name>
    <name type="synonym">Glomerella cingulata</name>
    <dbReference type="NCBI Taxonomy" id="474922"/>
    <lineage>
        <taxon>Eukaryota</taxon>
        <taxon>Fungi</taxon>
        <taxon>Dikarya</taxon>
        <taxon>Ascomycota</taxon>
        <taxon>Pezizomycotina</taxon>
        <taxon>Sordariomycetes</taxon>
        <taxon>Hypocreomycetidae</taxon>
        <taxon>Glomerellales</taxon>
        <taxon>Glomerellaceae</taxon>
        <taxon>Colletotrichum</taxon>
        <taxon>Colletotrichum gloeosporioides species complex</taxon>
    </lineage>
</organism>
<gene>
    <name evidence="3" type="ORF">GCG54_00007380</name>
</gene>
<sequence length="761" mass="87131">MRLLNVKTRKLEQYFNNIPNYAVLSHRWGEEEVTLQDLSSPACQLMRGYAKVNGFCLLAAQHSFDYVWIDTCCIDKTSSAELSEAINSMFRWYENASACYAYLDDVGRGPADEGQPDVDGEFKESLWFTRGWTLQELLAPKCVLFYDRFWRQFGDRSSLAADINAITNIPTAYLRREQDFRSASIAVRMSWAAYRETTRIEDRAYALLGIFNVNMPLLYGEGDRAFERLQLELLKLNTDDSVLAWSPLDTTLKEDPSDVFYKRFRIYYSVIHLLSADPQEIQYSKQYYREVSHRPEYHRLLARSPRDFACWSNISAIPMGGASSVPEMTSRGLRITLPLFQLEKLAYGLLDCQIGTDFTKVVAIPLFQTAISDEYIRPKQPPCLLGLPWSTTRRMQYRTIYIRKDKQDHRLEQPIWNTGIKCGFVRIDAAPNLPERLVKVVPTEADKRQWSSICPVSGADQTWKRILLHYSKDDGQDEGFVVVLERRTLIRAVFSRTMVPPPFVCHIVAKKKGQSLEDMSQNVDTSKAGDLVVCPDGTRRVTVRRDAFLKHEMFIVTIFCSYSSCSPIQTQIFKAPPRGLFAGAGMNADAASSYVYESCMFSWREFYFVPITILSWAFLSNTVSKAEIIGLVGFTLSYFAIRLKARHAAYAIHVSNVDTSEYEVAFRYWPLDLAFVVCFTFIDVFMFIRCLGLGEDNTALLGLHILPISIWGQRPRTLGTPWRERLVKTWLRFRVFALNVSILLLVLSFCNPFTGMGANTG</sequence>
<evidence type="ECO:0000256" key="1">
    <source>
        <dbReference type="SAM" id="Phobius"/>
    </source>
</evidence>